<dbReference type="SUPFAM" id="SSF160240">
    <property type="entry name" value="Cation efflux protein cytoplasmic domain-like"/>
    <property type="match status" value="1"/>
</dbReference>
<dbReference type="GO" id="GO:0015086">
    <property type="term" value="F:cadmium ion transmembrane transporter activity"/>
    <property type="evidence" value="ECO:0007669"/>
    <property type="project" value="TreeGrafter"/>
</dbReference>
<organism evidence="10">
    <name type="scientific">candidate division CPR3 bacterium</name>
    <dbReference type="NCBI Taxonomy" id="2268181"/>
    <lineage>
        <taxon>Bacteria</taxon>
        <taxon>Bacteria division CPR3</taxon>
    </lineage>
</organism>
<feature type="domain" description="Cation efflux protein cytoplasmic" evidence="9">
    <location>
        <begin position="204"/>
        <end position="277"/>
    </location>
</feature>
<dbReference type="AlphaFoldDB" id="A0A7C4M222"/>
<dbReference type="Gene3D" id="3.30.70.1350">
    <property type="entry name" value="Cation efflux protein, cytoplasmic domain"/>
    <property type="match status" value="1"/>
</dbReference>
<evidence type="ECO:0000259" key="8">
    <source>
        <dbReference type="Pfam" id="PF01545"/>
    </source>
</evidence>
<dbReference type="GO" id="GO:0005886">
    <property type="term" value="C:plasma membrane"/>
    <property type="evidence" value="ECO:0007669"/>
    <property type="project" value="TreeGrafter"/>
</dbReference>
<comment type="subcellular location">
    <subcellularLocation>
        <location evidence="1">Membrane</location>
        <topology evidence="1">Multi-pass membrane protein</topology>
    </subcellularLocation>
</comment>
<dbReference type="FunFam" id="1.20.1510.10:FF:000006">
    <property type="entry name" value="Divalent cation efflux transporter"/>
    <property type="match status" value="1"/>
</dbReference>
<feature type="transmembrane region" description="Helical" evidence="7">
    <location>
        <begin position="32"/>
        <end position="53"/>
    </location>
</feature>
<keyword evidence="6 7" id="KW-0472">Membrane</keyword>
<dbReference type="Pfam" id="PF01545">
    <property type="entry name" value="Cation_efflux"/>
    <property type="match status" value="1"/>
</dbReference>
<evidence type="ECO:0000256" key="7">
    <source>
        <dbReference type="SAM" id="Phobius"/>
    </source>
</evidence>
<dbReference type="InterPro" id="IPR050291">
    <property type="entry name" value="CDF_Transporter"/>
</dbReference>
<dbReference type="InterPro" id="IPR002524">
    <property type="entry name" value="Cation_efflux"/>
</dbReference>
<dbReference type="InterPro" id="IPR027469">
    <property type="entry name" value="Cation_efflux_TMD_sf"/>
</dbReference>
<dbReference type="InterPro" id="IPR027470">
    <property type="entry name" value="Cation_efflux_CTD"/>
</dbReference>
<dbReference type="SUPFAM" id="SSF161111">
    <property type="entry name" value="Cation efflux protein transmembrane domain-like"/>
    <property type="match status" value="1"/>
</dbReference>
<evidence type="ECO:0000256" key="2">
    <source>
        <dbReference type="ARBA" id="ARBA00008114"/>
    </source>
</evidence>
<comment type="similarity">
    <text evidence="2">Belongs to the cation diffusion facilitator (CDF) transporter (TC 2.A.4) family.</text>
</comment>
<accession>A0A7C4M222</accession>
<dbReference type="Pfam" id="PF16916">
    <property type="entry name" value="ZT_dimer"/>
    <property type="match status" value="1"/>
</dbReference>
<dbReference type="NCBIfam" id="TIGR01297">
    <property type="entry name" value="CDF"/>
    <property type="match status" value="1"/>
</dbReference>
<dbReference type="EMBL" id="DSYQ01000013">
    <property type="protein sequence ID" value="HGT71191.1"/>
    <property type="molecule type" value="Genomic_DNA"/>
</dbReference>
<dbReference type="PANTHER" id="PTHR43840">
    <property type="entry name" value="MITOCHONDRIAL METAL TRANSPORTER 1-RELATED"/>
    <property type="match status" value="1"/>
</dbReference>
<dbReference type="InterPro" id="IPR036837">
    <property type="entry name" value="Cation_efflux_CTD_sf"/>
</dbReference>
<proteinExistence type="inferred from homology"/>
<evidence type="ECO:0000256" key="5">
    <source>
        <dbReference type="ARBA" id="ARBA00022989"/>
    </source>
</evidence>
<protein>
    <submittedName>
        <fullName evidence="10">Cation transporter</fullName>
    </submittedName>
</protein>
<name>A0A7C4M222_UNCC3</name>
<dbReference type="InterPro" id="IPR058533">
    <property type="entry name" value="Cation_efflux_TM"/>
</dbReference>
<comment type="caution">
    <text evidence="10">The sequence shown here is derived from an EMBL/GenBank/DDBJ whole genome shotgun (WGS) entry which is preliminary data.</text>
</comment>
<reference evidence="10" key="1">
    <citation type="journal article" date="2020" name="mSystems">
        <title>Genome- and Community-Level Interaction Insights into Carbon Utilization and Element Cycling Functions of Hydrothermarchaeota in Hydrothermal Sediment.</title>
        <authorList>
            <person name="Zhou Z."/>
            <person name="Liu Y."/>
            <person name="Xu W."/>
            <person name="Pan J."/>
            <person name="Luo Z.H."/>
            <person name="Li M."/>
        </authorList>
    </citation>
    <scope>NUCLEOTIDE SEQUENCE [LARGE SCALE GENOMIC DNA]</scope>
    <source>
        <strain evidence="10">SpSt-579</strain>
    </source>
</reference>
<dbReference type="GO" id="GO:0006882">
    <property type="term" value="P:intracellular zinc ion homeostasis"/>
    <property type="evidence" value="ECO:0007669"/>
    <property type="project" value="TreeGrafter"/>
</dbReference>
<sequence length="348" mass="38092">MKEKIAILSILANIFLAIGKITVGVFSNSAAILAAGIDSFVDIFSSTIGYIGIKVSNKPADKEHPYGHYKFEVLSGVLITFIIFITGLGVIYDACIGLSNPINIKIDYLTFGVMIISVTVNEIMSRLKIHHGKKEGSVSLLSDGSNSRMDAYTSIMVLLGLFFTKYWIYTDSVLAILMGLYIVKEAFSIGKEAIGSLLDVSAGEEAEKQIKDIIKDKKIKVNSLKTQKKGSVITANIEIDLPSNLKLEEATKISNSLREEIMRKVGNISYIAIQIESHYLKTSFYKPEFGKGFGWQRKGVFVGKPGEDGKGPSGYCICSKCGYEIAHQSGVPCSKLECPKCGINLKRK</sequence>
<keyword evidence="5 7" id="KW-1133">Transmembrane helix</keyword>
<evidence type="ECO:0000256" key="1">
    <source>
        <dbReference type="ARBA" id="ARBA00004141"/>
    </source>
</evidence>
<evidence type="ECO:0000256" key="3">
    <source>
        <dbReference type="ARBA" id="ARBA00022448"/>
    </source>
</evidence>
<evidence type="ECO:0000259" key="9">
    <source>
        <dbReference type="Pfam" id="PF16916"/>
    </source>
</evidence>
<dbReference type="PANTHER" id="PTHR43840:SF15">
    <property type="entry name" value="MITOCHONDRIAL METAL TRANSPORTER 1-RELATED"/>
    <property type="match status" value="1"/>
</dbReference>
<feature type="transmembrane region" description="Helical" evidence="7">
    <location>
        <begin position="104"/>
        <end position="124"/>
    </location>
</feature>
<feature type="transmembrane region" description="Helical" evidence="7">
    <location>
        <begin position="151"/>
        <end position="169"/>
    </location>
</feature>
<keyword evidence="3" id="KW-0813">Transport</keyword>
<dbReference type="Gene3D" id="1.20.1510.10">
    <property type="entry name" value="Cation efflux protein transmembrane domain"/>
    <property type="match status" value="1"/>
</dbReference>
<gene>
    <name evidence="10" type="ORF">ENT43_02950</name>
</gene>
<keyword evidence="4 7" id="KW-0812">Transmembrane</keyword>
<evidence type="ECO:0000256" key="4">
    <source>
        <dbReference type="ARBA" id="ARBA00022692"/>
    </source>
</evidence>
<feature type="transmembrane region" description="Helical" evidence="7">
    <location>
        <begin position="73"/>
        <end position="92"/>
    </location>
</feature>
<evidence type="ECO:0000313" key="10">
    <source>
        <dbReference type="EMBL" id="HGT71191.1"/>
    </source>
</evidence>
<dbReference type="GO" id="GO:0015093">
    <property type="term" value="F:ferrous iron transmembrane transporter activity"/>
    <property type="evidence" value="ECO:0007669"/>
    <property type="project" value="TreeGrafter"/>
</dbReference>
<dbReference type="GO" id="GO:0015341">
    <property type="term" value="F:zinc efflux antiporter activity"/>
    <property type="evidence" value="ECO:0007669"/>
    <property type="project" value="TreeGrafter"/>
</dbReference>
<feature type="transmembrane region" description="Helical" evidence="7">
    <location>
        <begin position="7"/>
        <end position="26"/>
    </location>
</feature>
<feature type="domain" description="Cation efflux protein transmembrane" evidence="8">
    <location>
        <begin position="7"/>
        <end position="198"/>
    </location>
</feature>
<evidence type="ECO:0000256" key="6">
    <source>
        <dbReference type="ARBA" id="ARBA00023136"/>
    </source>
</evidence>